<evidence type="ECO:0000313" key="1">
    <source>
        <dbReference type="EMBL" id="MBB5225396.1"/>
    </source>
</evidence>
<evidence type="ECO:0000313" key="2">
    <source>
        <dbReference type="Proteomes" id="UP000518887"/>
    </source>
</evidence>
<keyword evidence="2" id="KW-1185">Reference proteome</keyword>
<protein>
    <submittedName>
        <fullName evidence="1">Uncharacterized protein</fullName>
    </submittedName>
</protein>
<comment type="caution">
    <text evidence="1">The sequence shown here is derived from an EMBL/GenBank/DDBJ whole genome shotgun (WGS) entry which is preliminary data.</text>
</comment>
<reference evidence="1 2" key="1">
    <citation type="submission" date="2020-08" db="EMBL/GenBank/DDBJ databases">
        <title>Genomic Encyclopedia of Type Strains, Phase IV (KMG-IV): sequencing the most valuable type-strain genomes for metagenomic binning, comparative biology and taxonomic classification.</title>
        <authorList>
            <person name="Goeker M."/>
        </authorList>
    </citation>
    <scope>NUCLEOTIDE SEQUENCE [LARGE SCALE GENOMIC DNA]</scope>
    <source>
        <strain evidence="1 2">DSM 103462</strain>
    </source>
</reference>
<name>A0A7W8G812_9SPIR</name>
<dbReference type="EMBL" id="JACHFQ010000002">
    <property type="protein sequence ID" value="MBB5225396.1"/>
    <property type="molecule type" value="Genomic_DNA"/>
</dbReference>
<proteinExistence type="predicted"/>
<gene>
    <name evidence="1" type="ORF">HNP76_000740</name>
</gene>
<sequence>MKAKKVISVIFQFLIFIFPFSALDYSPEGSIESLWAAGLPNAHDNAGKFLVGNITASGSLKVYGEESTAFVDGEVTSDALKDNELSFKLREAWADYDDGFWALRAGRQINAWGKADGLQVADILCPKDNSVLIASEYADSRLGIDAIRLSLKGENLVCDAYWIPISQVAKNAEASLEHSEAAVRLASYFPFADFSIYGFYGYDRQPLPILSDSSKKIAMVGADTAIPVKEIVLRAEGAFFPERYSQKNQLVALAGFDWNSSLITITAQYYMDYLTGDLENFGRKAYLHQASLSLSKSFLQDTLKFSFSGLLGLNDFDSMLSFKGEYSITDQLCLTLGSDIFMKGPDKDKNGFYGAYQDFSSAYIKAEFKF</sequence>
<dbReference type="AlphaFoldDB" id="A0A7W8G812"/>
<accession>A0A7W8G812</accession>
<organism evidence="1 2">
    <name type="scientific">Treponema ruminis</name>
    <dbReference type="NCBI Taxonomy" id="744515"/>
    <lineage>
        <taxon>Bacteria</taxon>
        <taxon>Pseudomonadati</taxon>
        <taxon>Spirochaetota</taxon>
        <taxon>Spirochaetia</taxon>
        <taxon>Spirochaetales</taxon>
        <taxon>Treponemataceae</taxon>
        <taxon>Treponema</taxon>
    </lineage>
</organism>
<dbReference type="RefSeq" id="WP_184657637.1">
    <property type="nucleotide sequence ID" value="NZ_CP031518.1"/>
</dbReference>
<dbReference type="Proteomes" id="UP000518887">
    <property type="component" value="Unassembled WGS sequence"/>
</dbReference>